<reference evidence="2" key="2">
    <citation type="submission" date="2015-01" db="EMBL/GenBank/DDBJ databases">
        <title>Evolutionary Origins and Diversification of the Mycorrhizal Mutualists.</title>
        <authorList>
            <consortium name="DOE Joint Genome Institute"/>
            <consortium name="Mycorrhizal Genomics Consortium"/>
            <person name="Kohler A."/>
            <person name="Kuo A."/>
            <person name="Nagy L.G."/>
            <person name="Floudas D."/>
            <person name="Copeland A."/>
            <person name="Barry K.W."/>
            <person name="Cichocki N."/>
            <person name="Veneault-Fourrey C."/>
            <person name="LaButti K."/>
            <person name="Lindquist E.A."/>
            <person name="Lipzen A."/>
            <person name="Lundell T."/>
            <person name="Morin E."/>
            <person name="Murat C."/>
            <person name="Riley R."/>
            <person name="Ohm R."/>
            <person name="Sun H."/>
            <person name="Tunlid A."/>
            <person name="Henrissat B."/>
            <person name="Grigoriev I.V."/>
            <person name="Hibbett D.S."/>
            <person name="Martin F."/>
        </authorList>
    </citation>
    <scope>NUCLEOTIDE SEQUENCE [LARGE SCALE GENOMIC DNA]</scope>
    <source>
        <strain evidence="2">Zn</strain>
    </source>
</reference>
<keyword evidence="2" id="KW-1185">Reference proteome</keyword>
<dbReference type="EMBL" id="KN832870">
    <property type="protein sequence ID" value="KIN07482.1"/>
    <property type="molecule type" value="Genomic_DNA"/>
</dbReference>
<evidence type="ECO:0000313" key="1">
    <source>
        <dbReference type="EMBL" id="KIN07482.1"/>
    </source>
</evidence>
<dbReference type="Proteomes" id="UP000054321">
    <property type="component" value="Unassembled WGS sequence"/>
</dbReference>
<dbReference type="STRING" id="913774.A0A0C3HZ24"/>
<name>A0A0C3HZ24_OIDMZ</name>
<proteinExistence type="predicted"/>
<dbReference type="HOGENOM" id="CLU_1461739_0_0_1"/>
<sequence>MTVASHGFPDECGTKVTHPLPVGGRTVGELIMEVTHTAVGLVKLADAERFSNVTFQSESISESTQLKRLGSVKKLRVGDFVYLDSPDTGSLEGSFMRSSFQRIPVDDYSAPEQLWAFTAWVYMGQGSASTLPDGMCGSAIWTSKGEVIGFFRYAPKSGVMNDWCVGIAADELIKRGYELVNRTES</sequence>
<gene>
    <name evidence="1" type="ORF">OIDMADRAFT_36975</name>
</gene>
<accession>A0A0C3HZ24</accession>
<dbReference type="InParanoid" id="A0A0C3HZ24"/>
<evidence type="ECO:0000313" key="2">
    <source>
        <dbReference type="Proteomes" id="UP000054321"/>
    </source>
</evidence>
<organism evidence="1 2">
    <name type="scientific">Oidiodendron maius (strain Zn)</name>
    <dbReference type="NCBI Taxonomy" id="913774"/>
    <lineage>
        <taxon>Eukaryota</taxon>
        <taxon>Fungi</taxon>
        <taxon>Dikarya</taxon>
        <taxon>Ascomycota</taxon>
        <taxon>Pezizomycotina</taxon>
        <taxon>Leotiomycetes</taxon>
        <taxon>Leotiomycetes incertae sedis</taxon>
        <taxon>Myxotrichaceae</taxon>
        <taxon>Oidiodendron</taxon>
    </lineage>
</organism>
<reference evidence="1 2" key="1">
    <citation type="submission" date="2014-04" db="EMBL/GenBank/DDBJ databases">
        <authorList>
            <consortium name="DOE Joint Genome Institute"/>
            <person name="Kuo A."/>
            <person name="Martino E."/>
            <person name="Perotto S."/>
            <person name="Kohler A."/>
            <person name="Nagy L.G."/>
            <person name="Floudas D."/>
            <person name="Copeland A."/>
            <person name="Barry K.W."/>
            <person name="Cichocki N."/>
            <person name="Veneault-Fourrey C."/>
            <person name="LaButti K."/>
            <person name="Lindquist E.A."/>
            <person name="Lipzen A."/>
            <person name="Lundell T."/>
            <person name="Morin E."/>
            <person name="Murat C."/>
            <person name="Sun H."/>
            <person name="Tunlid A."/>
            <person name="Henrissat B."/>
            <person name="Grigoriev I.V."/>
            <person name="Hibbett D.S."/>
            <person name="Martin F."/>
            <person name="Nordberg H.P."/>
            <person name="Cantor M.N."/>
            <person name="Hua S.X."/>
        </authorList>
    </citation>
    <scope>NUCLEOTIDE SEQUENCE [LARGE SCALE GENOMIC DNA]</scope>
    <source>
        <strain evidence="1 2">Zn</strain>
    </source>
</reference>
<dbReference type="AlphaFoldDB" id="A0A0C3HZ24"/>
<dbReference type="OrthoDB" id="3435749at2759"/>
<protein>
    <submittedName>
        <fullName evidence="1">Uncharacterized protein</fullName>
    </submittedName>
</protein>